<dbReference type="EMBL" id="MEVN01000038">
    <property type="protein sequence ID" value="OGC56438.1"/>
    <property type="molecule type" value="Genomic_DNA"/>
</dbReference>
<accession>A0A1F4VHT0</accession>
<dbReference type="InterPro" id="IPR033911">
    <property type="entry name" value="MetRS_core"/>
</dbReference>
<evidence type="ECO:0000256" key="12">
    <source>
        <dbReference type="ARBA" id="ARBA00030904"/>
    </source>
</evidence>
<dbReference type="GO" id="GO:0004825">
    <property type="term" value="F:methionine-tRNA ligase activity"/>
    <property type="evidence" value="ECO:0007669"/>
    <property type="project" value="UniProtKB-EC"/>
</dbReference>
<comment type="caution">
    <text evidence="17">The sequence shown here is derived from an EMBL/GenBank/DDBJ whole genome shotgun (WGS) entry which is preliminary data.</text>
</comment>
<comment type="catalytic activity">
    <reaction evidence="13">
        <text>tRNA(Met) + L-methionine + ATP = L-methionyl-tRNA(Met) + AMP + diphosphate</text>
        <dbReference type="Rhea" id="RHEA:13481"/>
        <dbReference type="Rhea" id="RHEA-COMP:9667"/>
        <dbReference type="Rhea" id="RHEA-COMP:9698"/>
        <dbReference type="ChEBI" id="CHEBI:30616"/>
        <dbReference type="ChEBI" id="CHEBI:33019"/>
        <dbReference type="ChEBI" id="CHEBI:57844"/>
        <dbReference type="ChEBI" id="CHEBI:78442"/>
        <dbReference type="ChEBI" id="CHEBI:78530"/>
        <dbReference type="ChEBI" id="CHEBI:456215"/>
        <dbReference type="EC" id="6.1.1.10"/>
    </reaction>
</comment>
<keyword evidence="8 14" id="KW-0547">Nucleotide-binding</keyword>
<dbReference type="SUPFAM" id="SSF57770">
    <property type="entry name" value="Methionyl-tRNA synthetase (MetRS), Zn-domain"/>
    <property type="match status" value="1"/>
</dbReference>
<evidence type="ECO:0000256" key="2">
    <source>
        <dbReference type="ARBA" id="ARBA00004496"/>
    </source>
</evidence>
<dbReference type="InterPro" id="IPR029038">
    <property type="entry name" value="MetRS_Zn"/>
</dbReference>
<dbReference type="GO" id="GO:0005829">
    <property type="term" value="C:cytosol"/>
    <property type="evidence" value="ECO:0007669"/>
    <property type="project" value="TreeGrafter"/>
</dbReference>
<evidence type="ECO:0000256" key="11">
    <source>
        <dbReference type="ARBA" id="ARBA00023146"/>
    </source>
</evidence>
<dbReference type="Gene3D" id="3.40.50.620">
    <property type="entry name" value="HUPs"/>
    <property type="match status" value="1"/>
</dbReference>
<keyword evidence="11 14" id="KW-0030">Aminoacyl-tRNA synthetase</keyword>
<dbReference type="NCBIfam" id="TIGR00398">
    <property type="entry name" value="metG"/>
    <property type="match status" value="1"/>
</dbReference>
<dbReference type="EC" id="6.1.1.10" evidence="4"/>
<dbReference type="InterPro" id="IPR014758">
    <property type="entry name" value="Met-tRNA_synth"/>
</dbReference>
<evidence type="ECO:0000256" key="10">
    <source>
        <dbReference type="ARBA" id="ARBA00022917"/>
    </source>
</evidence>
<dbReference type="SUPFAM" id="SSF52374">
    <property type="entry name" value="Nucleotidylyl transferase"/>
    <property type="match status" value="1"/>
</dbReference>
<evidence type="ECO:0000256" key="13">
    <source>
        <dbReference type="ARBA" id="ARBA00047364"/>
    </source>
</evidence>
<evidence type="ECO:0000256" key="9">
    <source>
        <dbReference type="ARBA" id="ARBA00022840"/>
    </source>
</evidence>
<comment type="function">
    <text evidence="1">Is required not only for elongation of protein synthesis but also for the initiation of all mRNA translation through initiator tRNA(fMet) aminoacylation.</text>
</comment>
<evidence type="ECO:0000256" key="7">
    <source>
        <dbReference type="ARBA" id="ARBA00022598"/>
    </source>
</evidence>
<evidence type="ECO:0000256" key="4">
    <source>
        <dbReference type="ARBA" id="ARBA00012838"/>
    </source>
</evidence>
<evidence type="ECO:0000256" key="8">
    <source>
        <dbReference type="ARBA" id="ARBA00022741"/>
    </source>
</evidence>
<dbReference type="Proteomes" id="UP000177763">
    <property type="component" value="Unassembled WGS sequence"/>
</dbReference>
<dbReference type="STRING" id="1802630.A3H26_01055"/>
<dbReference type="Gene3D" id="2.20.28.20">
    <property type="entry name" value="Methionyl-tRNA synthetase, Zn-domain"/>
    <property type="match status" value="1"/>
</dbReference>
<evidence type="ECO:0000259" key="15">
    <source>
        <dbReference type="Pfam" id="PF09334"/>
    </source>
</evidence>
<comment type="similarity">
    <text evidence="3">Belongs to the class-I aminoacyl-tRNA synthetase family. MetG type 1 subfamily.</text>
</comment>
<dbReference type="InterPro" id="IPR001412">
    <property type="entry name" value="aa-tRNA-synth_I_CS"/>
</dbReference>
<dbReference type="InterPro" id="IPR014729">
    <property type="entry name" value="Rossmann-like_a/b/a_fold"/>
</dbReference>
<evidence type="ECO:0000256" key="1">
    <source>
        <dbReference type="ARBA" id="ARBA00003314"/>
    </source>
</evidence>
<dbReference type="PANTHER" id="PTHR45765:SF1">
    <property type="entry name" value="METHIONINE--TRNA LIGASE, CYTOPLASMIC"/>
    <property type="match status" value="1"/>
</dbReference>
<dbReference type="Gene3D" id="1.10.730.10">
    <property type="entry name" value="Isoleucyl-tRNA Synthetase, Domain 1"/>
    <property type="match status" value="1"/>
</dbReference>
<evidence type="ECO:0000256" key="5">
    <source>
        <dbReference type="ARBA" id="ARBA00018753"/>
    </source>
</evidence>
<dbReference type="Pfam" id="PF09334">
    <property type="entry name" value="tRNA-synt_1g"/>
    <property type="match status" value="1"/>
</dbReference>
<dbReference type="Pfam" id="PF19303">
    <property type="entry name" value="Anticodon_3"/>
    <property type="match status" value="1"/>
</dbReference>
<organism evidence="17 18">
    <name type="scientific">candidate division WWE3 bacterium RIFCSPLOWO2_12_FULL_36_10</name>
    <dbReference type="NCBI Taxonomy" id="1802630"/>
    <lineage>
        <taxon>Bacteria</taxon>
        <taxon>Katanobacteria</taxon>
    </lineage>
</organism>
<keyword evidence="9 14" id="KW-0067">ATP-binding</keyword>
<feature type="domain" description="Methionyl/Leucyl tRNA synthetase" evidence="15">
    <location>
        <begin position="6"/>
        <end position="406"/>
    </location>
</feature>
<gene>
    <name evidence="17" type="ORF">A3H26_01055</name>
</gene>
<dbReference type="GO" id="GO:0006431">
    <property type="term" value="P:methionyl-tRNA aminoacylation"/>
    <property type="evidence" value="ECO:0007669"/>
    <property type="project" value="InterPro"/>
</dbReference>
<dbReference type="InterPro" id="IPR015413">
    <property type="entry name" value="Methionyl/Leucyl_tRNA_Synth"/>
</dbReference>
<protein>
    <recommendedName>
        <fullName evidence="5">Methionine--tRNA ligase</fullName>
        <ecNumber evidence="4">6.1.1.10</ecNumber>
    </recommendedName>
    <alternativeName>
        <fullName evidence="12">Methionyl-tRNA synthetase</fullName>
    </alternativeName>
</protein>
<feature type="domain" description="Methionyl-tRNA synthetase anticodon-binding" evidence="16">
    <location>
        <begin position="431"/>
        <end position="552"/>
    </location>
</feature>
<dbReference type="InterPro" id="IPR023458">
    <property type="entry name" value="Met-tRNA_ligase_1"/>
</dbReference>
<keyword evidence="6" id="KW-0963">Cytoplasm</keyword>
<dbReference type="FunFam" id="2.20.28.20:FF:000001">
    <property type="entry name" value="Methionine--tRNA ligase"/>
    <property type="match status" value="1"/>
</dbReference>
<dbReference type="GO" id="GO:0005524">
    <property type="term" value="F:ATP binding"/>
    <property type="evidence" value="ECO:0007669"/>
    <property type="project" value="UniProtKB-KW"/>
</dbReference>
<evidence type="ECO:0000259" key="16">
    <source>
        <dbReference type="Pfam" id="PF19303"/>
    </source>
</evidence>
<comment type="subcellular location">
    <subcellularLocation>
        <location evidence="2">Cytoplasm</location>
    </subcellularLocation>
</comment>
<evidence type="ECO:0000256" key="6">
    <source>
        <dbReference type="ARBA" id="ARBA00022490"/>
    </source>
</evidence>
<name>A0A1F4VHT0_UNCKA</name>
<evidence type="ECO:0000313" key="18">
    <source>
        <dbReference type="Proteomes" id="UP000177763"/>
    </source>
</evidence>
<dbReference type="InterPro" id="IPR009080">
    <property type="entry name" value="tRNAsynth_Ia_anticodon-bd"/>
</dbReference>
<keyword evidence="7 14" id="KW-0436">Ligase</keyword>
<evidence type="ECO:0000256" key="14">
    <source>
        <dbReference type="RuleBase" id="RU363039"/>
    </source>
</evidence>
<evidence type="ECO:0000313" key="17">
    <source>
        <dbReference type="EMBL" id="OGC56438.1"/>
    </source>
</evidence>
<reference evidence="17 18" key="1">
    <citation type="journal article" date="2016" name="Nat. Commun.">
        <title>Thousands of microbial genomes shed light on interconnected biogeochemical processes in an aquifer system.</title>
        <authorList>
            <person name="Anantharaman K."/>
            <person name="Brown C.T."/>
            <person name="Hug L.A."/>
            <person name="Sharon I."/>
            <person name="Castelle C.J."/>
            <person name="Probst A.J."/>
            <person name="Thomas B.C."/>
            <person name="Singh A."/>
            <person name="Wilkins M.J."/>
            <person name="Karaoz U."/>
            <person name="Brodie E.L."/>
            <person name="Williams K.H."/>
            <person name="Hubbard S.S."/>
            <person name="Banfield J.F."/>
        </authorList>
    </citation>
    <scope>NUCLEOTIDE SEQUENCE [LARGE SCALE GENOMIC DNA]</scope>
</reference>
<sequence>MKRKIFIGVAWPYVNGVLHIGHLAGYLIPADICARYQRLIGNDVLMASGSDCHGTPITVEADKKGLSPAEVVEMHHTNDADLFKNILGLTYDVYTRTDTPFHAKVTQDFFVKLFEEGYIYIDSSKQFYSPSQNKFLPDRYVKGTCPFCGYTDSRSDQCDNCGKLIGEELIKPRSNLSGEPVELKEAQHYFLNWAKLQPKLNEYVKNVGKNWKDWVLQETNGWLTEGLKARPVSRDIDWGVEIPKDRLPKDKIIENIENKRLYVWFDAVIGYYSASLLWAKENKADWQQFWYGDNLKHYYFMGKDNLVFHTLFWPGKLIVYDPKLHLPDVVSINMFLNLGEEQFSKSRGIVIEVKEIIEKYGNDRVRFYLTLIMPELRDSSFVWKDFEEKVNGILVSTIGNFIHRTLSIGNSININEVAKNDLTSDVEKIIVNSFEKAKNHLENCEFRNYLEVIINLCSFGNKFFDMEKIWDLKKTDAEKFKYDLKQLYSLIVTCGLLIMPIMPEASVKLFDMLGVEAPRFWPEFGDEIGEVNNIIMKIDTSIHPKTLFEKISLLF</sequence>
<dbReference type="PRINTS" id="PR01041">
    <property type="entry name" value="TRNASYNTHMET"/>
</dbReference>
<dbReference type="PANTHER" id="PTHR45765">
    <property type="entry name" value="METHIONINE--TRNA LIGASE"/>
    <property type="match status" value="1"/>
</dbReference>
<dbReference type="AlphaFoldDB" id="A0A1F4VHT0"/>
<dbReference type="InterPro" id="IPR041872">
    <property type="entry name" value="Anticodon_Met"/>
</dbReference>
<proteinExistence type="inferred from homology"/>
<dbReference type="PROSITE" id="PS00178">
    <property type="entry name" value="AA_TRNA_LIGASE_I"/>
    <property type="match status" value="1"/>
</dbReference>
<dbReference type="SUPFAM" id="SSF47323">
    <property type="entry name" value="Anticodon-binding domain of a subclass of class I aminoacyl-tRNA synthetases"/>
    <property type="match status" value="1"/>
</dbReference>
<keyword evidence="10 14" id="KW-0648">Protein biosynthesis</keyword>
<evidence type="ECO:0000256" key="3">
    <source>
        <dbReference type="ARBA" id="ARBA00008258"/>
    </source>
</evidence>